<proteinExistence type="predicted"/>
<name>A0A0D2I6D0_CLAB1</name>
<dbReference type="EMBL" id="KN846989">
    <property type="protein sequence ID" value="KIW92404.1"/>
    <property type="molecule type" value="Genomic_DNA"/>
</dbReference>
<accession>A0A0D2I6D0</accession>
<dbReference type="GeneID" id="27700316"/>
<dbReference type="Proteomes" id="UP000053789">
    <property type="component" value="Unassembled WGS sequence"/>
</dbReference>
<evidence type="ECO:0000313" key="1">
    <source>
        <dbReference type="EMBL" id="KIW92404.1"/>
    </source>
</evidence>
<dbReference type="RefSeq" id="XP_016619073.1">
    <property type="nucleotide sequence ID" value="XM_016765123.1"/>
</dbReference>
<reference evidence="1" key="1">
    <citation type="submission" date="2015-01" db="EMBL/GenBank/DDBJ databases">
        <title>The Genome Sequence of Cladophialophora bantiana CBS 173.52.</title>
        <authorList>
            <consortium name="The Broad Institute Genomics Platform"/>
            <person name="Cuomo C."/>
            <person name="de Hoog S."/>
            <person name="Gorbushina A."/>
            <person name="Stielow B."/>
            <person name="Teixiera M."/>
            <person name="Abouelleil A."/>
            <person name="Chapman S.B."/>
            <person name="Priest M."/>
            <person name="Young S.K."/>
            <person name="Wortman J."/>
            <person name="Nusbaum C."/>
            <person name="Birren B."/>
        </authorList>
    </citation>
    <scope>NUCLEOTIDE SEQUENCE [LARGE SCALE GENOMIC DNA]</scope>
    <source>
        <strain evidence="1">CBS 173.52</strain>
    </source>
</reference>
<organism evidence="1 2">
    <name type="scientific">Cladophialophora bantiana (strain ATCC 10958 / CBS 173.52 / CDC B-1940 / NIH 8579)</name>
    <name type="common">Xylohypha bantiana</name>
    <dbReference type="NCBI Taxonomy" id="1442370"/>
    <lineage>
        <taxon>Eukaryota</taxon>
        <taxon>Fungi</taxon>
        <taxon>Dikarya</taxon>
        <taxon>Ascomycota</taxon>
        <taxon>Pezizomycotina</taxon>
        <taxon>Eurotiomycetes</taxon>
        <taxon>Chaetothyriomycetidae</taxon>
        <taxon>Chaetothyriales</taxon>
        <taxon>Herpotrichiellaceae</taxon>
        <taxon>Cladophialophora</taxon>
    </lineage>
</organism>
<gene>
    <name evidence="1" type="ORF">Z519_07388</name>
</gene>
<dbReference type="OrthoDB" id="10611324at2759"/>
<dbReference type="HOGENOM" id="CLU_2183656_0_0_1"/>
<evidence type="ECO:0000313" key="2">
    <source>
        <dbReference type="Proteomes" id="UP000053789"/>
    </source>
</evidence>
<keyword evidence="2" id="KW-1185">Reference proteome</keyword>
<sequence length="109" mass="12134">MQSAFGDAAHEDRQLTLDEIVKTPNLYLEAVIEEISLIFVRALSLLCTSVILASNKAALFAFLTGPELEPSGNIQMRILGLDRGSRFPKSFELLDRPLLLQSVRDFLLT</sequence>
<dbReference type="AlphaFoldDB" id="A0A0D2I6D0"/>
<protein>
    <submittedName>
        <fullName evidence="1">Uncharacterized protein</fullName>
    </submittedName>
</protein>